<dbReference type="InterPro" id="IPR001667">
    <property type="entry name" value="DDH_dom"/>
</dbReference>
<dbReference type="InterPro" id="IPR003156">
    <property type="entry name" value="DHHA1_dom"/>
</dbReference>
<keyword evidence="4" id="KW-1185">Reference proteome</keyword>
<evidence type="ECO:0000259" key="1">
    <source>
        <dbReference type="Pfam" id="PF01368"/>
    </source>
</evidence>
<evidence type="ECO:0000313" key="4">
    <source>
        <dbReference type="Proteomes" id="UP000273083"/>
    </source>
</evidence>
<dbReference type="PANTHER" id="PTHR47618:SF1">
    <property type="entry name" value="BIFUNCTIONAL OLIGORIBONUCLEASE AND PAP PHOSPHATASE NRNA"/>
    <property type="match status" value="1"/>
</dbReference>
<gene>
    <name evidence="3" type="ORF">EDD66_102478</name>
</gene>
<dbReference type="InterPro" id="IPR038763">
    <property type="entry name" value="DHH_sf"/>
</dbReference>
<evidence type="ECO:0000259" key="2">
    <source>
        <dbReference type="Pfam" id="PF02272"/>
    </source>
</evidence>
<dbReference type="EMBL" id="RJVG01000002">
    <property type="protein sequence ID" value="ROR30822.1"/>
    <property type="molecule type" value="Genomic_DNA"/>
</dbReference>
<dbReference type="InterPro" id="IPR051319">
    <property type="entry name" value="Oligoribo/pAp-PDE_c-di-AMP_PDE"/>
</dbReference>
<name>A0A3N1XZY2_9FIRM</name>
<accession>A0A3N1XZY2</accession>
<dbReference type="AlphaFoldDB" id="A0A3N1XZY2"/>
<sequence>MDNILETVVNSKKIGIAGHVRPDGDCVGSCIALYNYLTTHCKGKEVTVYLEKIPDTFMFLKNIDKIKTTYDDNEIYDTFISLDCGSLDRLGPAERYFTEAKMNINIDHHISNTFFAKENHVLPDSSSTCEVLYGIFENEKIDEAVAEALYMGIAHDTGVFKHSNTTKHTMMVAGSLMEKGIPFSKLIDETFYQKTYVQNQVLGRCLLESILVLDGRCIVSTVSKKVIDFYGAKSEDLDGVIDQLRITKGVEAAVFAYEVDKDIYKVSMRSNGLVNVSKIATYFNGGGHIRAAGCTMMGNVYDVINNITHHIEAQLEYNRVHNDNSETNLES</sequence>
<evidence type="ECO:0000313" key="3">
    <source>
        <dbReference type="EMBL" id="ROR30822.1"/>
    </source>
</evidence>
<dbReference type="GO" id="GO:0003676">
    <property type="term" value="F:nucleic acid binding"/>
    <property type="evidence" value="ECO:0007669"/>
    <property type="project" value="InterPro"/>
</dbReference>
<reference evidence="3 4" key="1">
    <citation type="submission" date="2018-11" db="EMBL/GenBank/DDBJ databases">
        <title>Genomic Encyclopedia of Type Strains, Phase IV (KMG-IV): sequencing the most valuable type-strain genomes for metagenomic binning, comparative biology and taxonomic classification.</title>
        <authorList>
            <person name="Goeker M."/>
        </authorList>
    </citation>
    <scope>NUCLEOTIDE SEQUENCE [LARGE SCALE GENOMIC DNA]</scope>
    <source>
        <strain evidence="3 4">DSM 26537</strain>
    </source>
</reference>
<dbReference type="Proteomes" id="UP000273083">
    <property type="component" value="Unassembled WGS sequence"/>
</dbReference>
<comment type="caution">
    <text evidence="3">The sequence shown here is derived from an EMBL/GenBank/DDBJ whole genome shotgun (WGS) entry which is preliminary data.</text>
</comment>
<proteinExistence type="predicted"/>
<dbReference type="PANTHER" id="PTHR47618">
    <property type="entry name" value="BIFUNCTIONAL OLIGORIBONUCLEASE AND PAP PHOSPHATASE NRNA"/>
    <property type="match status" value="1"/>
</dbReference>
<dbReference type="Pfam" id="PF01368">
    <property type="entry name" value="DHH"/>
    <property type="match status" value="1"/>
</dbReference>
<dbReference type="Gene3D" id="3.90.1640.10">
    <property type="entry name" value="inorganic pyrophosphatase (n-terminal core)"/>
    <property type="match status" value="1"/>
</dbReference>
<dbReference type="Pfam" id="PF02272">
    <property type="entry name" value="DHHA1"/>
    <property type="match status" value="1"/>
</dbReference>
<dbReference type="SUPFAM" id="SSF64182">
    <property type="entry name" value="DHH phosphoesterases"/>
    <property type="match status" value="1"/>
</dbReference>
<organism evidence="3 4">
    <name type="scientific">Mobilisporobacter senegalensis</name>
    <dbReference type="NCBI Taxonomy" id="1329262"/>
    <lineage>
        <taxon>Bacteria</taxon>
        <taxon>Bacillati</taxon>
        <taxon>Bacillota</taxon>
        <taxon>Clostridia</taxon>
        <taxon>Lachnospirales</taxon>
        <taxon>Lachnospiraceae</taxon>
        <taxon>Mobilisporobacter</taxon>
    </lineage>
</organism>
<dbReference type="RefSeq" id="WP_123608500.1">
    <property type="nucleotide sequence ID" value="NZ_RJVG01000002.1"/>
</dbReference>
<dbReference type="Gene3D" id="3.10.310.30">
    <property type="match status" value="1"/>
</dbReference>
<feature type="domain" description="DHHA1" evidence="2">
    <location>
        <begin position="222"/>
        <end position="313"/>
    </location>
</feature>
<protein>
    <submittedName>
        <fullName evidence="3">Phosphoesterase RecJ-like protein</fullName>
    </submittedName>
</protein>
<dbReference type="OrthoDB" id="9803668at2"/>
<feature type="domain" description="DDH" evidence="1">
    <location>
        <begin position="13"/>
        <end position="153"/>
    </location>
</feature>